<feature type="transmembrane region" description="Helical" evidence="1">
    <location>
        <begin position="68"/>
        <end position="88"/>
    </location>
</feature>
<feature type="transmembrane region" description="Helical" evidence="1">
    <location>
        <begin position="39"/>
        <end position="62"/>
    </location>
</feature>
<organism evidence="2">
    <name type="scientific">Marseillevirus LCMAC201</name>
    <dbReference type="NCBI Taxonomy" id="2506605"/>
    <lineage>
        <taxon>Viruses</taxon>
        <taxon>Varidnaviria</taxon>
        <taxon>Bamfordvirae</taxon>
        <taxon>Nucleocytoviricota</taxon>
        <taxon>Megaviricetes</taxon>
        <taxon>Pimascovirales</taxon>
        <taxon>Pimascovirales incertae sedis</taxon>
        <taxon>Marseilleviridae</taxon>
    </lineage>
</organism>
<sequence length="264" mass="30231">MSSTNGWTITTEQLLRNWSQQISINENEYRQRGTYYRKWYYGIGVIIGLIQTSIICTLLNALGRNDSSFTIIIIITGLEAIVFIANGIDKFFNFAAGSEKFYEAAKEHNALSRLIDSTLAFPRSERDNARNVILLIRQQFNQIKDNSPNLPPNDVIHKLDMCIYENPHEARGNMGIGITLVGTETRISIKTPHNTENVGLPECSTGHDEEINNVRRNKFEAQLQEQKVVAKEKQEYHGILKNLEYQWGRMEQHSEDSTEHKGDE</sequence>
<protein>
    <recommendedName>
        <fullName evidence="3">SMODS and SLOG-associating 2TM effector domain-containing protein</fullName>
    </recommendedName>
</protein>
<reference evidence="2" key="1">
    <citation type="journal article" date="2019" name="MBio">
        <title>Virus Genomes from Deep Sea Sediments Expand the Ocean Megavirome and Support Independent Origins of Viral Gigantism.</title>
        <authorList>
            <person name="Backstrom D."/>
            <person name="Yutin N."/>
            <person name="Jorgensen S.L."/>
            <person name="Dharamshi J."/>
            <person name="Homa F."/>
            <person name="Zaremba-Niedwiedzka K."/>
            <person name="Spang A."/>
            <person name="Wolf Y.I."/>
            <person name="Koonin E.V."/>
            <person name="Ettema T.J."/>
        </authorList>
    </citation>
    <scope>NUCLEOTIDE SEQUENCE</scope>
</reference>
<keyword evidence="1" id="KW-1133">Transmembrane helix</keyword>
<keyword evidence="1" id="KW-0812">Transmembrane</keyword>
<keyword evidence="1" id="KW-0472">Membrane</keyword>
<evidence type="ECO:0000313" key="2">
    <source>
        <dbReference type="EMBL" id="QBK87244.1"/>
    </source>
</evidence>
<gene>
    <name evidence="2" type="ORF">LCMAC201_01460</name>
</gene>
<evidence type="ECO:0000256" key="1">
    <source>
        <dbReference type="SAM" id="Phobius"/>
    </source>
</evidence>
<evidence type="ECO:0008006" key="3">
    <source>
        <dbReference type="Google" id="ProtNLM"/>
    </source>
</evidence>
<accession>A0A481YXF1</accession>
<dbReference type="EMBL" id="MK500346">
    <property type="protein sequence ID" value="QBK87244.1"/>
    <property type="molecule type" value="Genomic_DNA"/>
</dbReference>
<name>A0A481YXF1_9VIRU</name>
<proteinExistence type="predicted"/>